<feature type="domain" description="HTH luxR-type" evidence="7">
    <location>
        <begin position="142"/>
        <end position="207"/>
    </location>
</feature>
<reference evidence="10" key="1">
    <citation type="journal article" date="2019" name="Int. J. Syst. Evol. Microbiol.">
        <title>The Global Catalogue of Microorganisms (GCM) 10K type strain sequencing project: providing services to taxonomists for standard genome sequencing and annotation.</title>
        <authorList>
            <consortium name="The Broad Institute Genomics Platform"/>
            <consortium name="The Broad Institute Genome Sequencing Center for Infectious Disease"/>
            <person name="Wu L."/>
            <person name="Ma J."/>
        </authorList>
    </citation>
    <scope>NUCLEOTIDE SEQUENCE [LARGE SCALE GENOMIC DNA]</scope>
    <source>
        <strain evidence="10">JCM 17250</strain>
    </source>
</reference>
<dbReference type="PANTHER" id="PTHR43214">
    <property type="entry name" value="TWO-COMPONENT RESPONSE REGULATOR"/>
    <property type="match status" value="1"/>
</dbReference>
<keyword evidence="3" id="KW-0805">Transcription regulation</keyword>
<dbReference type="RefSeq" id="WP_344909533.1">
    <property type="nucleotide sequence ID" value="NZ_BAABDL010000012.1"/>
</dbReference>
<keyword evidence="5" id="KW-0804">Transcription</keyword>
<dbReference type="PROSITE" id="PS50043">
    <property type="entry name" value="HTH_LUXR_2"/>
    <property type="match status" value="1"/>
</dbReference>
<gene>
    <name evidence="9" type="ORF">GCM10022410_01980</name>
</gene>
<evidence type="ECO:0000259" key="7">
    <source>
        <dbReference type="PROSITE" id="PS50043"/>
    </source>
</evidence>
<name>A0ABP7V2Z2_9BACI</name>
<dbReference type="InterPro" id="IPR039420">
    <property type="entry name" value="WalR-like"/>
</dbReference>
<dbReference type="SUPFAM" id="SSF46894">
    <property type="entry name" value="C-terminal effector domain of the bipartite response regulators"/>
    <property type="match status" value="1"/>
</dbReference>
<dbReference type="PRINTS" id="PR00038">
    <property type="entry name" value="HTHLUXR"/>
</dbReference>
<evidence type="ECO:0000259" key="8">
    <source>
        <dbReference type="PROSITE" id="PS50110"/>
    </source>
</evidence>
<keyword evidence="2 6" id="KW-0597">Phosphoprotein</keyword>
<proteinExistence type="predicted"/>
<evidence type="ECO:0000256" key="3">
    <source>
        <dbReference type="ARBA" id="ARBA00023015"/>
    </source>
</evidence>
<dbReference type="Pfam" id="PF00196">
    <property type="entry name" value="GerE"/>
    <property type="match status" value="1"/>
</dbReference>
<comment type="subcellular location">
    <subcellularLocation>
        <location evidence="1">Cytoplasm</location>
    </subcellularLocation>
</comment>
<evidence type="ECO:0000256" key="2">
    <source>
        <dbReference type="ARBA" id="ARBA00022553"/>
    </source>
</evidence>
<dbReference type="SMART" id="SM00421">
    <property type="entry name" value="HTH_LUXR"/>
    <property type="match status" value="1"/>
</dbReference>
<dbReference type="Gene3D" id="3.40.50.2300">
    <property type="match status" value="1"/>
</dbReference>
<dbReference type="InterPro" id="IPR016032">
    <property type="entry name" value="Sig_transdc_resp-reg_C-effctor"/>
</dbReference>
<dbReference type="Proteomes" id="UP001501734">
    <property type="component" value="Unassembled WGS sequence"/>
</dbReference>
<dbReference type="InterPro" id="IPR011006">
    <property type="entry name" value="CheY-like_superfamily"/>
</dbReference>
<dbReference type="InterPro" id="IPR058245">
    <property type="entry name" value="NreC/VraR/RcsB-like_REC"/>
</dbReference>
<accession>A0ABP7V2Z2</accession>
<evidence type="ECO:0000256" key="5">
    <source>
        <dbReference type="ARBA" id="ARBA00023163"/>
    </source>
</evidence>
<keyword evidence="4" id="KW-0238">DNA-binding</keyword>
<dbReference type="PROSITE" id="PS50110">
    <property type="entry name" value="RESPONSE_REGULATORY"/>
    <property type="match status" value="1"/>
</dbReference>
<comment type="caution">
    <text evidence="9">The sequence shown here is derived from an EMBL/GenBank/DDBJ whole genome shotgun (WGS) entry which is preliminary data.</text>
</comment>
<dbReference type="Pfam" id="PF00072">
    <property type="entry name" value="Response_reg"/>
    <property type="match status" value="1"/>
</dbReference>
<dbReference type="SUPFAM" id="SSF52172">
    <property type="entry name" value="CheY-like"/>
    <property type="match status" value="1"/>
</dbReference>
<feature type="domain" description="Response regulatory" evidence="8">
    <location>
        <begin position="3"/>
        <end position="118"/>
    </location>
</feature>
<evidence type="ECO:0000256" key="4">
    <source>
        <dbReference type="ARBA" id="ARBA00023125"/>
    </source>
</evidence>
<protein>
    <submittedName>
        <fullName evidence="9">Response regulator transcription factor</fullName>
    </submittedName>
</protein>
<organism evidence="9 10">
    <name type="scientific">Amphibacillus indicireducens</name>
    <dbReference type="NCBI Taxonomy" id="1076330"/>
    <lineage>
        <taxon>Bacteria</taxon>
        <taxon>Bacillati</taxon>
        <taxon>Bacillota</taxon>
        <taxon>Bacilli</taxon>
        <taxon>Bacillales</taxon>
        <taxon>Bacillaceae</taxon>
        <taxon>Amphibacillus</taxon>
    </lineage>
</organism>
<dbReference type="PANTHER" id="PTHR43214:SF1">
    <property type="entry name" value="TRANSCRIPTIONAL REGULATORY PROTEIN COMA"/>
    <property type="match status" value="1"/>
</dbReference>
<dbReference type="CDD" id="cd17535">
    <property type="entry name" value="REC_NarL-like"/>
    <property type="match status" value="1"/>
</dbReference>
<evidence type="ECO:0000313" key="9">
    <source>
        <dbReference type="EMBL" id="GAA4058437.1"/>
    </source>
</evidence>
<dbReference type="SMART" id="SM00448">
    <property type="entry name" value="REC"/>
    <property type="match status" value="1"/>
</dbReference>
<dbReference type="InterPro" id="IPR001789">
    <property type="entry name" value="Sig_transdc_resp-reg_receiver"/>
</dbReference>
<dbReference type="CDD" id="cd06170">
    <property type="entry name" value="LuxR_C_like"/>
    <property type="match status" value="1"/>
</dbReference>
<evidence type="ECO:0000313" key="10">
    <source>
        <dbReference type="Proteomes" id="UP001501734"/>
    </source>
</evidence>
<evidence type="ECO:0000256" key="6">
    <source>
        <dbReference type="PROSITE-ProRule" id="PRU00169"/>
    </source>
</evidence>
<keyword evidence="10" id="KW-1185">Reference proteome</keyword>
<sequence>MINILVVDKHELVGEGIKKILSSEPKFNVELMACSQKAYKVISKKKYEVYIFDLNMPKMNGLELAKNVLVNKPDAKVIILTDSEVSSYINDFIDHGVSGFISKSYSKDQLIRSVWSTIEGQVTIPIALFAQLRLAEYKIKLENGQKVMLTEKEQEILVEVSKGLTNEETAENLYMSKRNLERKLTNIYIKLQVSSRGQALVKAFELGLIQDVII</sequence>
<dbReference type="InterPro" id="IPR000792">
    <property type="entry name" value="Tscrpt_reg_LuxR_C"/>
</dbReference>
<evidence type="ECO:0000256" key="1">
    <source>
        <dbReference type="ARBA" id="ARBA00004496"/>
    </source>
</evidence>
<dbReference type="EMBL" id="BAABDL010000012">
    <property type="protein sequence ID" value="GAA4058437.1"/>
    <property type="molecule type" value="Genomic_DNA"/>
</dbReference>
<feature type="modified residue" description="4-aspartylphosphate" evidence="6">
    <location>
        <position position="53"/>
    </location>
</feature>